<name>A0A166T1N5_9AGAM</name>
<reference evidence="1 2" key="1">
    <citation type="journal article" date="2016" name="Mol. Biol. Evol.">
        <title>Comparative Genomics of Early-Diverging Mushroom-Forming Fungi Provides Insights into the Origins of Lignocellulose Decay Capabilities.</title>
        <authorList>
            <person name="Nagy L.G."/>
            <person name="Riley R."/>
            <person name="Tritt A."/>
            <person name="Adam C."/>
            <person name="Daum C."/>
            <person name="Floudas D."/>
            <person name="Sun H."/>
            <person name="Yadav J.S."/>
            <person name="Pangilinan J."/>
            <person name="Larsson K.H."/>
            <person name="Matsuura K."/>
            <person name="Barry K."/>
            <person name="Labutti K."/>
            <person name="Kuo R."/>
            <person name="Ohm R.A."/>
            <person name="Bhattacharya S.S."/>
            <person name="Shirouzu T."/>
            <person name="Yoshinaga Y."/>
            <person name="Martin F.M."/>
            <person name="Grigoriev I.V."/>
            <person name="Hibbett D.S."/>
        </authorList>
    </citation>
    <scope>NUCLEOTIDE SEQUENCE [LARGE SCALE GENOMIC DNA]</scope>
    <source>
        <strain evidence="1 2">CBS 109695</strain>
    </source>
</reference>
<gene>
    <name evidence="1" type="ORF">FIBSPDRAFT_143181</name>
</gene>
<protein>
    <submittedName>
        <fullName evidence="1">Uncharacterized protein</fullName>
    </submittedName>
</protein>
<dbReference type="AlphaFoldDB" id="A0A166T1N5"/>
<dbReference type="Proteomes" id="UP000076532">
    <property type="component" value="Unassembled WGS sequence"/>
</dbReference>
<sequence>MLENESITLVLAGTRTSDSSLELYIAEGICGISSFCLLPAGLLELLAVIKLLFISSALVEGSSTLACYSLFSNEQCNCHIQSFILHESGLSSHIHSTSPAFCATRARNQLSGYWTASLFSAAFPLPYPRAPNRNSIACIISSRSCHSPLFSRSSRLGIRSIPPGPQRLPSVSACISLCGQRSNGSEPIAKSITDGISTR</sequence>
<keyword evidence="2" id="KW-1185">Reference proteome</keyword>
<accession>A0A166T1N5</accession>
<proteinExistence type="predicted"/>
<evidence type="ECO:0000313" key="2">
    <source>
        <dbReference type="Proteomes" id="UP000076532"/>
    </source>
</evidence>
<dbReference type="EMBL" id="KV417495">
    <property type="protein sequence ID" value="KZP30081.1"/>
    <property type="molecule type" value="Genomic_DNA"/>
</dbReference>
<evidence type="ECO:0000313" key="1">
    <source>
        <dbReference type="EMBL" id="KZP30081.1"/>
    </source>
</evidence>
<organism evidence="1 2">
    <name type="scientific">Athelia psychrophila</name>
    <dbReference type="NCBI Taxonomy" id="1759441"/>
    <lineage>
        <taxon>Eukaryota</taxon>
        <taxon>Fungi</taxon>
        <taxon>Dikarya</taxon>
        <taxon>Basidiomycota</taxon>
        <taxon>Agaricomycotina</taxon>
        <taxon>Agaricomycetes</taxon>
        <taxon>Agaricomycetidae</taxon>
        <taxon>Atheliales</taxon>
        <taxon>Atheliaceae</taxon>
        <taxon>Athelia</taxon>
    </lineage>
</organism>